<dbReference type="EMBL" id="BAABGA010000048">
    <property type="protein sequence ID" value="GAA4459679.1"/>
    <property type="molecule type" value="Genomic_DNA"/>
</dbReference>
<accession>A0ABP8N1I9</accession>
<reference evidence="3" key="1">
    <citation type="journal article" date="2019" name="Int. J. Syst. Evol. Microbiol.">
        <title>The Global Catalogue of Microorganisms (GCM) 10K type strain sequencing project: providing services to taxonomists for standard genome sequencing and annotation.</title>
        <authorList>
            <consortium name="The Broad Institute Genomics Platform"/>
            <consortium name="The Broad Institute Genome Sequencing Center for Infectious Disease"/>
            <person name="Wu L."/>
            <person name="Ma J."/>
        </authorList>
    </citation>
    <scope>NUCLEOTIDE SEQUENCE [LARGE SCALE GENOMIC DNA]</scope>
    <source>
        <strain evidence="3">JCM 17759</strain>
    </source>
</reference>
<sequence length="58" mass="6816">MTDLHDIHVADWKWLEDERVGRETGRQGDRETARQGDRETGRHGDTETRRHGDTETRS</sequence>
<name>A0ABP8N1I9_9BACT</name>
<dbReference type="Proteomes" id="UP001500840">
    <property type="component" value="Unassembled WGS sequence"/>
</dbReference>
<organism evidence="2 3">
    <name type="scientific">Novipirellula rosea</name>
    <dbReference type="NCBI Taxonomy" id="1031540"/>
    <lineage>
        <taxon>Bacteria</taxon>
        <taxon>Pseudomonadati</taxon>
        <taxon>Planctomycetota</taxon>
        <taxon>Planctomycetia</taxon>
        <taxon>Pirellulales</taxon>
        <taxon>Pirellulaceae</taxon>
        <taxon>Novipirellula</taxon>
    </lineage>
</organism>
<proteinExistence type="predicted"/>
<keyword evidence="3" id="KW-1185">Reference proteome</keyword>
<evidence type="ECO:0000313" key="2">
    <source>
        <dbReference type="EMBL" id="GAA4459679.1"/>
    </source>
</evidence>
<evidence type="ECO:0000256" key="1">
    <source>
        <dbReference type="SAM" id="MobiDB-lite"/>
    </source>
</evidence>
<comment type="caution">
    <text evidence="2">The sequence shown here is derived from an EMBL/GenBank/DDBJ whole genome shotgun (WGS) entry which is preliminary data.</text>
</comment>
<gene>
    <name evidence="2" type="ORF">GCM10023156_39610</name>
</gene>
<evidence type="ECO:0000313" key="3">
    <source>
        <dbReference type="Proteomes" id="UP001500840"/>
    </source>
</evidence>
<protein>
    <submittedName>
        <fullName evidence="2">Uncharacterized protein</fullName>
    </submittedName>
</protein>
<feature type="region of interest" description="Disordered" evidence="1">
    <location>
        <begin position="15"/>
        <end position="58"/>
    </location>
</feature>